<reference evidence="1" key="1">
    <citation type="submission" date="2023-12" db="EMBL/GenBank/DDBJ databases">
        <title>Fervidustalea candida gen. nov., sp. nov., a novel member of the family Paenibacillaceae isolated from a geothermal area.</title>
        <authorList>
            <person name="Li W.-J."/>
            <person name="Jiao J.-Y."/>
            <person name="Chen Y."/>
        </authorList>
    </citation>
    <scope>NUCLEOTIDE SEQUENCE</scope>
    <source>
        <strain evidence="1">SYSU GA230002</strain>
    </source>
</reference>
<dbReference type="Proteomes" id="UP001310386">
    <property type="component" value="Unassembled WGS sequence"/>
</dbReference>
<name>A0ABU5ZCL0_9BACL</name>
<evidence type="ECO:0000313" key="1">
    <source>
        <dbReference type="EMBL" id="MEB3100223.1"/>
    </source>
</evidence>
<keyword evidence="2" id="KW-1185">Reference proteome</keyword>
<gene>
    <name evidence="1" type="ORF">VF724_00940</name>
</gene>
<dbReference type="RefSeq" id="WP_371752328.1">
    <property type="nucleotide sequence ID" value="NZ_JAYJLD010000001.1"/>
</dbReference>
<protein>
    <recommendedName>
        <fullName evidence="3">Copper amine oxidase-like N-terminal domain-containing protein</fullName>
    </recommendedName>
</protein>
<proteinExistence type="predicted"/>
<comment type="caution">
    <text evidence="1">The sequence shown here is derived from an EMBL/GenBank/DDBJ whole genome shotgun (WGS) entry which is preliminary data.</text>
</comment>
<dbReference type="EMBL" id="JAYJLD010000001">
    <property type="protein sequence ID" value="MEB3100223.1"/>
    <property type="molecule type" value="Genomic_DNA"/>
</dbReference>
<sequence length="78" mass="8376">MRTLTGGRNGDHGYADGTEGNALLFSPTDIAVRPDGKIFGVPYNQEMLFARGEVKVVNNRAMIPVRKLAEKLGGADSI</sequence>
<evidence type="ECO:0000313" key="2">
    <source>
        <dbReference type="Proteomes" id="UP001310386"/>
    </source>
</evidence>
<organism evidence="1 2">
    <name type="scientific">Ferviditalea candida</name>
    <dbReference type="NCBI Taxonomy" id="3108399"/>
    <lineage>
        <taxon>Bacteria</taxon>
        <taxon>Bacillati</taxon>
        <taxon>Bacillota</taxon>
        <taxon>Bacilli</taxon>
        <taxon>Bacillales</taxon>
        <taxon>Paenibacillaceae</taxon>
        <taxon>Ferviditalea</taxon>
    </lineage>
</organism>
<evidence type="ECO:0008006" key="3">
    <source>
        <dbReference type="Google" id="ProtNLM"/>
    </source>
</evidence>
<accession>A0ABU5ZCL0</accession>